<organism evidence="2 3">
    <name type="scientific">Halomonas alimentaria</name>
    <dbReference type="NCBI Taxonomy" id="147248"/>
    <lineage>
        <taxon>Bacteria</taxon>
        <taxon>Pseudomonadati</taxon>
        <taxon>Pseudomonadota</taxon>
        <taxon>Gammaproteobacteria</taxon>
        <taxon>Oceanospirillales</taxon>
        <taxon>Halomonadaceae</taxon>
        <taxon>Halomonas</taxon>
    </lineage>
</organism>
<keyword evidence="1" id="KW-0472">Membrane</keyword>
<proteinExistence type="predicted"/>
<dbReference type="Proteomes" id="UP000487929">
    <property type="component" value="Unassembled WGS sequence"/>
</dbReference>
<keyword evidence="1" id="KW-0812">Transmembrane</keyword>
<name>A0A7X4W7K1_9GAMM</name>
<dbReference type="OrthoDB" id="6174279at2"/>
<comment type="caution">
    <text evidence="2">The sequence shown here is derived from an EMBL/GenBank/DDBJ whole genome shotgun (WGS) entry which is preliminary data.</text>
</comment>
<keyword evidence="1" id="KW-1133">Transmembrane helix</keyword>
<accession>A0A7X4W7K1</accession>
<dbReference type="AlphaFoldDB" id="A0A7X4W7K1"/>
<gene>
    <name evidence="2" type="ORF">GRB96_15310</name>
</gene>
<dbReference type="RefSeq" id="WP_161432923.1">
    <property type="nucleotide sequence ID" value="NZ_WUTT01000001.1"/>
</dbReference>
<evidence type="ECO:0000313" key="2">
    <source>
        <dbReference type="EMBL" id="NAW35775.1"/>
    </source>
</evidence>
<evidence type="ECO:0000313" key="3">
    <source>
        <dbReference type="Proteomes" id="UP000487929"/>
    </source>
</evidence>
<dbReference type="EMBL" id="WUTT01000001">
    <property type="protein sequence ID" value="NAW35775.1"/>
    <property type="molecule type" value="Genomic_DNA"/>
</dbReference>
<evidence type="ECO:0000256" key="1">
    <source>
        <dbReference type="SAM" id="Phobius"/>
    </source>
</evidence>
<feature type="transmembrane region" description="Helical" evidence="1">
    <location>
        <begin position="38"/>
        <end position="58"/>
    </location>
</feature>
<keyword evidence="3" id="KW-1185">Reference proteome</keyword>
<protein>
    <submittedName>
        <fullName evidence="2">Uncharacterized protein</fullName>
    </submittedName>
</protein>
<sequence length="72" mass="7977">MLSAPRRRERLLALIVLAALLFTPPLVLVPDRAAAISWLPLYLFAAWGMVIGLAAWLMEHPAAPTHRPPPEE</sequence>
<reference evidence="2 3" key="1">
    <citation type="submission" date="2019-12" db="EMBL/GenBank/DDBJ databases">
        <title>Draft genome sequencing of Halomonas alimentaria DSM 15356.</title>
        <authorList>
            <person name="Pandiyan K."/>
            <person name="Kushwaha P."/>
            <person name="Gowdham M."/>
            <person name="Chakdar H."/>
            <person name="Singh A."/>
            <person name="Kumar M."/>
            <person name="Saxena A.K."/>
        </authorList>
    </citation>
    <scope>NUCLEOTIDE SEQUENCE [LARGE SCALE GENOMIC DNA]</scope>
    <source>
        <strain evidence="2 3">DSM 15356</strain>
    </source>
</reference>